<dbReference type="PANTHER" id="PTHR43441">
    <property type="entry name" value="RIBOSOMAL-PROTEIN-SERINE ACETYLTRANSFERASE"/>
    <property type="match status" value="1"/>
</dbReference>
<feature type="domain" description="N-acetyltransferase" evidence="2">
    <location>
        <begin position="25"/>
        <end position="184"/>
    </location>
</feature>
<dbReference type="Proteomes" id="UP001596200">
    <property type="component" value="Unassembled WGS sequence"/>
</dbReference>
<accession>A0ABW1GTF1</accession>
<evidence type="ECO:0000313" key="4">
    <source>
        <dbReference type="Proteomes" id="UP001596200"/>
    </source>
</evidence>
<comment type="caution">
    <text evidence="3">The sequence shown here is derived from an EMBL/GenBank/DDBJ whole genome shotgun (WGS) entry which is preliminary data.</text>
</comment>
<dbReference type="InterPro" id="IPR000182">
    <property type="entry name" value="GNAT_dom"/>
</dbReference>
<protein>
    <submittedName>
        <fullName evidence="3">GNAT family N-acetyltransferase</fullName>
        <ecNumber evidence="3">2.3.-.-</ecNumber>
    </submittedName>
</protein>
<dbReference type="EC" id="2.3.-.-" evidence="3"/>
<keyword evidence="4" id="KW-1185">Reference proteome</keyword>
<sequence length="195" mass="21628">MDLPPHLMELDGLALRRFDGERDLPELFRVIEESLDHLRPWMPWAAEHSMAGTRRFLAKRAERWASGEEFTYAIVLDGAIVGACGLFRRHAAPENGREIGYWLHPAATGRGLVTRSVRALTELAFRIPGVDHVEIVHDVANTASGAVPARLGFTEHLRRPSESPAESLAPADSGEDRVWRLTRDRAGNPADAGPR</sequence>
<feature type="region of interest" description="Disordered" evidence="1">
    <location>
        <begin position="157"/>
        <end position="195"/>
    </location>
</feature>
<dbReference type="InterPro" id="IPR016181">
    <property type="entry name" value="Acyl_CoA_acyltransferase"/>
</dbReference>
<keyword evidence="3" id="KW-0808">Transferase</keyword>
<gene>
    <name evidence="3" type="ORF">ACFP1B_25700</name>
</gene>
<dbReference type="GO" id="GO:0016746">
    <property type="term" value="F:acyltransferase activity"/>
    <property type="evidence" value="ECO:0007669"/>
    <property type="project" value="UniProtKB-KW"/>
</dbReference>
<dbReference type="Gene3D" id="3.40.630.30">
    <property type="match status" value="1"/>
</dbReference>
<dbReference type="Pfam" id="PF13302">
    <property type="entry name" value="Acetyltransf_3"/>
    <property type="match status" value="1"/>
</dbReference>
<reference evidence="4" key="1">
    <citation type="journal article" date="2019" name="Int. J. Syst. Evol. Microbiol.">
        <title>The Global Catalogue of Microorganisms (GCM) 10K type strain sequencing project: providing services to taxonomists for standard genome sequencing and annotation.</title>
        <authorList>
            <consortium name="The Broad Institute Genomics Platform"/>
            <consortium name="The Broad Institute Genome Sequencing Center for Infectious Disease"/>
            <person name="Wu L."/>
            <person name="Ma J."/>
        </authorList>
    </citation>
    <scope>NUCLEOTIDE SEQUENCE [LARGE SCALE GENOMIC DNA]</scope>
    <source>
        <strain evidence="4">JCM 4147</strain>
    </source>
</reference>
<evidence type="ECO:0000259" key="2">
    <source>
        <dbReference type="PROSITE" id="PS51186"/>
    </source>
</evidence>
<dbReference type="InterPro" id="IPR051908">
    <property type="entry name" value="Ribosomal_N-acetyltransferase"/>
</dbReference>
<keyword evidence="3" id="KW-0012">Acyltransferase</keyword>
<dbReference type="SUPFAM" id="SSF55729">
    <property type="entry name" value="Acyl-CoA N-acyltransferases (Nat)"/>
    <property type="match status" value="1"/>
</dbReference>
<evidence type="ECO:0000256" key="1">
    <source>
        <dbReference type="SAM" id="MobiDB-lite"/>
    </source>
</evidence>
<dbReference type="PANTHER" id="PTHR43441:SF10">
    <property type="entry name" value="ACETYLTRANSFERASE"/>
    <property type="match status" value="1"/>
</dbReference>
<dbReference type="EMBL" id="JBHSPU010000022">
    <property type="protein sequence ID" value="MFC5916792.1"/>
    <property type="molecule type" value="Genomic_DNA"/>
</dbReference>
<feature type="compositionally biased region" description="Basic and acidic residues" evidence="1">
    <location>
        <begin position="174"/>
        <end position="186"/>
    </location>
</feature>
<dbReference type="RefSeq" id="WP_344515626.1">
    <property type="nucleotide sequence ID" value="NZ_BAAATU010000034.1"/>
</dbReference>
<proteinExistence type="predicted"/>
<evidence type="ECO:0000313" key="3">
    <source>
        <dbReference type="EMBL" id="MFC5916792.1"/>
    </source>
</evidence>
<organism evidence="3 4">
    <name type="scientific">Streptomyces pulveraceus</name>
    <dbReference type="NCBI Taxonomy" id="68258"/>
    <lineage>
        <taxon>Bacteria</taxon>
        <taxon>Bacillati</taxon>
        <taxon>Actinomycetota</taxon>
        <taxon>Actinomycetes</taxon>
        <taxon>Kitasatosporales</taxon>
        <taxon>Streptomycetaceae</taxon>
        <taxon>Streptomyces</taxon>
    </lineage>
</organism>
<name>A0ABW1GTF1_9ACTN</name>
<dbReference type="PROSITE" id="PS51186">
    <property type="entry name" value="GNAT"/>
    <property type="match status" value="1"/>
</dbReference>